<proteinExistence type="predicted"/>
<dbReference type="AlphaFoldDB" id="A0AAE0D052"/>
<dbReference type="Proteomes" id="UP001281614">
    <property type="component" value="Unassembled WGS sequence"/>
</dbReference>
<name>A0AAE0D052_COLKA</name>
<organism evidence="1 2">
    <name type="scientific">Colletotrichum kahawae</name>
    <name type="common">Coffee berry disease fungus</name>
    <dbReference type="NCBI Taxonomy" id="34407"/>
    <lineage>
        <taxon>Eukaryota</taxon>
        <taxon>Fungi</taxon>
        <taxon>Dikarya</taxon>
        <taxon>Ascomycota</taxon>
        <taxon>Pezizomycotina</taxon>
        <taxon>Sordariomycetes</taxon>
        <taxon>Hypocreomycetidae</taxon>
        <taxon>Glomerellales</taxon>
        <taxon>Glomerellaceae</taxon>
        <taxon>Colletotrichum</taxon>
        <taxon>Colletotrichum gloeosporioides species complex</taxon>
    </lineage>
</organism>
<gene>
    <name evidence="1" type="ORF">CKAH01_02244</name>
</gene>
<protein>
    <submittedName>
        <fullName evidence="1">Uncharacterized protein</fullName>
    </submittedName>
</protein>
<evidence type="ECO:0000313" key="1">
    <source>
        <dbReference type="EMBL" id="KAK2732298.1"/>
    </source>
</evidence>
<comment type="caution">
    <text evidence="1">The sequence shown here is derived from an EMBL/GenBank/DDBJ whole genome shotgun (WGS) entry which is preliminary data.</text>
</comment>
<keyword evidence="2" id="KW-1185">Reference proteome</keyword>
<accession>A0AAE0D052</accession>
<sequence length="78" mass="8926">MQTVHSARKYLCKCVHSAARKDNYIRHLKTCKVKHDSGSFFCICGKEDSNFDEHLAHIKGCGRGRPGRRALRRRPAQS</sequence>
<dbReference type="EMBL" id="VYYT01000554">
    <property type="protein sequence ID" value="KAK2732298.1"/>
    <property type="molecule type" value="Genomic_DNA"/>
</dbReference>
<reference evidence="1" key="1">
    <citation type="submission" date="2023-02" db="EMBL/GenBank/DDBJ databases">
        <title>Colletotrichum kahawae CIFC_Que2 genome sequencing and assembly.</title>
        <authorList>
            <person name="Baroncelli R."/>
        </authorList>
    </citation>
    <scope>NUCLEOTIDE SEQUENCE</scope>
    <source>
        <strain evidence="1">CIFC_Que2</strain>
    </source>
</reference>
<evidence type="ECO:0000313" key="2">
    <source>
        <dbReference type="Proteomes" id="UP001281614"/>
    </source>
</evidence>